<dbReference type="NCBIfam" id="TIGR01730">
    <property type="entry name" value="RND_mfp"/>
    <property type="match status" value="1"/>
</dbReference>
<feature type="compositionally biased region" description="Low complexity" evidence="3">
    <location>
        <begin position="32"/>
        <end position="50"/>
    </location>
</feature>
<feature type="coiled-coil region" evidence="2">
    <location>
        <begin position="141"/>
        <end position="175"/>
    </location>
</feature>
<keyword evidence="2" id="KW-0175">Coiled coil</keyword>
<dbReference type="GO" id="GO:0015562">
    <property type="term" value="F:efflux transmembrane transporter activity"/>
    <property type="evidence" value="ECO:0007669"/>
    <property type="project" value="TreeGrafter"/>
</dbReference>
<dbReference type="Gene3D" id="1.10.287.470">
    <property type="entry name" value="Helix hairpin bin"/>
    <property type="match status" value="3"/>
</dbReference>
<dbReference type="Gene3D" id="2.40.30.170">
    <property type="match status" value="1"/>
</dbReference>
<dbReference type="SUPFAM" id="SSF111369">
    <property type="entry name" value="HlyD-like secretion proteins"/>
    <property type="match status" value="2"/>
</dbReference>
<dbReference type="KEGG" id="peh:Spb1_31570"/>
<feature type="region of interest" description="Disordered" evidence="3">
    <location>
        <begin position="30"/>
        <end position="50"/>
    </location>
</feature>
<proteinExistence type="inferred from homology"/>
<reference evidence="6 7" key="1">
    <citation type="submission" date="2019-02" db="EMBL/GenBank/DDBJ databases">
        <title>Deep-cultivation of Planctomycetes and their phenomic and genomic characterization uncovers novel biology.</title>
        <authorList>
            <person name="Wiegand S."/>
            <person name="Jogler M."/>
            <person name="Boedeker C."/>
            <person name="Pinto D."/>
            <person name="Vollmers J."/>
            <person name="Rivas-Marin E."/>
            <person name="Kohn T."/>
            <person name="Peeters S.H."/>
            <person name="Heuer A."/>
            <person name="Rast P."/>
            <person name="Oberbeckmann S."/>
            <person name="Bunk B."/>
            <person name="Jeske O."/>
            <person name="Meyerdierks A."/>
            <person name="Storesund J.E."/>
            <person name="Kallscheuer N."/>
            <person name="Luecker S."/>
            <person name="Lage O.M."/>
            <person name="Pohl T."/>
            <person name="Merkel B.J."/>
            <person name="Hornburger P."/>
            <person name="Mueller R.-W."/>
            <person name="Bruemmer F."/>
            <person name="Labrenz M."/>
            <person name="Spormann A.M."/>
            <person name="Op den Camp H."/>
            <person name="Overmann J."/>
            <person name="Amann R."/>
            <person name="Jetten M.S.M."/>
            <person name="Mascher T."/>
            <person name="Medema M.H."/>
            <person name="Devos D.P."/>
            <person name="Kaster A.-K."/>
            <person name="Ovreas L."/>
            <person name="Rohde M."/>
            <person name="Galperin M.Y."/>
            <person name="Jogler C."/>
        </authorList>
    </citation>
    <scope>NUCLEOTIDE SEQUENCE [LARGE SCALE GENOMIC DNA]</scope>
    <source>
        <strain evidence="6 7">Spb1</strain>
    </source>
</reference>
<dbReference type="Pfam" id="PF25954">
    <property type="entry name" value="Beta-barrel_RND_2"/>
    <property type="match status" value="1"/>
</dbReference>
<dbReference type="Proteomes" id="UP000315349">
    <property type="component" value="Chromosome"/>
</dbReference>
<feature type="domain" description="CusB-like beta-barrel" evidence="5">
    <location>
        <begin position="300"/>
        <end position="372"/>
    </location>
</feature>
<keyword evidence="4" id="KW-0732">Signal</keyword>
<dbReference type="OrthoDB" id="263506at2"/>
<evidence type="ECO:0000256" key="1">
    <source>
        <dbReference type="ARBA" id="ARBA00009477"/>
    </source>
</evidence>
<evidence type="ECO:0000256" key="4">
    <source>
        <dbReference type="SAM" id="SignalP"/>
    </source>
</evidence>
<evidence type="ECO:0000313" key="7">
    <source>
        <dbReference type="Proteomes" id="UP000315349"/>
    </source>
</evidence>
<sequence length="456" mass="48131" precursor="true">MPSILSVIATRCLIGSTLLLMATMTAGCNHQASSSASSPSESTTPLARATAAPLERKTLVRVVELPGRAEAFEVAPLHAKVTGYIDKVAVDIGDRVVGPHGETPGTLICQLDVPELKEEELQKQAMVLQAKAGVTQATAEIQVAQAGLSSAEAKVQEAEALAAREESRFARWKSEYERVTQLAASGAVSTKVADETLAELSSADAGRKEVVAKIASAKAMMAEARAHLEKSKADAIAAGSQLAVAEADQRRAAVMLEYTAIRAPFDGIVVERSVHPGQLVQAGSQQPALLTVMRVDPIRVVLEVPEIDAVAISPQSQIDVKMAGTAGLIHSGTITRTSWSLNKTSRTLKAEVDVPNEAGRVRPGQYLQVLLKVAQVENALALPKAAVVTIEKQTCCYAVDDAGVVRKIPVELGLLASNEWEVRSGLTGTERVILLNAASFREGQTVEVVPPVAPAK</sequence>
<feature type="chain" id="PRO_5022117702" evidence="4">
    <location>
        <begin position="23"/>
        <end position="456"/>
    </location>
</feature>
<dbReference type="PANTHER" id="PTHR30469">
    <property type="entry name" value="MULTIDRUG RESISTANCE PROTEIN MDTA"/>
    <property type="match status" value="1"/>
</dbReference>
<feature type="signal peptide" evidence="4">
    <location>
        <begin position="1"/>
        <end position="22"/>
    </location>
</feature>
<organism evidence="6 7">
    <name type="scientific">Planctopirus ephydatiae</name>
    <dbReference type="NCBI Taxonomy" id="2528019"/>
    <lineage>
        <taxon>Bacteria</taxon>
        <taxon>Pseudomonadati</taxon>
        <taxon>Planctomycetota</taxon>
        <taxon>Planctomycetia</taxon>
        <taxon>Planctomycetales</taxon>
        <taxon>Planctomycetaceae</taxon>
        <taxon>Planctopirus</taxon>
    </lineage>
</organism>
<dbReference type="Gene3D" id="2.40.420.20">
    <property type="match status" value="1"/>
</dbReference>
<keyword evidence="7" id="KW-1185">Reference proteome</keyword>
<dbReference type="RefSeq" id="WP_145301747.1">
    <property type="nucleotide sequence ID" value="NZ_CP036299.1"/>
</dbReference>
<evidence type="ECO:0000313" key="6">
    <source>
        <dbReference type="EMBL" id="QDV31213.1"/>
    </source>
</evidence>
<gene>
    <name evidence="6" type="primary">bepD</name>
    <name evidence="6" type="ORF">Spb1_31570</name>
</gene>
<evidence type="ECO:0000256" key="3">
    <source>
        <dbReference type="SAM" id="MobiDB-lite"/>
    </source>
</evidence>
<dbReference type="Gene3D" id="2.40.50.100">
    <property type="match status" value="2"/>
</dbReference>
<evidence type="ECO:0000259" key="5">
    <source>
        <dbReference type="Pfam" id="PF25954"/>
    </source>
</evidence>
<dbReference type="AlphaFoldDB" id="A0A518GRI9"/>
<name>A0A518GRI9_9PLAN</name>
<accession>A0A518GRI9</accession>
<dbReference type="InterPro" id="IPR058792">
    <property type="entry name" value="Beta-barrel_RND_2"/>
</dbReference>
<dbReference type="InterPro" id="IPR006143">
    <property type="entry name" value="RND_pump_MFP"/>
</dbReference>
<protein>
    <submittedName>
        <fullName evidence="6">Efflux pump periplasmic linker BepD</fullName>
    </submittedName>
</protein>
<dbReference type="GO" id="GO:1990281">
    <property type="term" value="C:efflux pump complex"/>
    <property type="evidence" value="ECO:0007669"/>
    <property type="project" value="TreeGrafter"/>
</dbReference>
<dbReference type="EMBL" id="CP036299">
    <property type="protein sequence ID" value="QDV31213.1"/>
    <property type="molecule type" value="Genomic_DNA"/>
</dbReference>
<comment type="similarity">
    <text evidence="1">Belongs to the membrane fusion protein (MFP) (TC 8.A.1) family.</text>
</comment>
<evidence type="ECO:0000256" key="2">
    <source>
        <dbReference type="SAM" id="Coils"/>
    </source>
</evidence>